<dbReference type="Pfam" id="PF02361">
    <property type="entry name" value="CbiQ"/>
    <property type="match status" value="1"/>
</dbReference>
<reference evidence="6" key="1">
    <citation type="submission" date="2019-08" db="EMBL/GenBank/DDBJ databases">
        <authorList>
            <person name="Kucharzyk K."/>
            <person name="Murdoch R.W."/>
            <person name="Higgins S."/>
            <person name="Loffler F."/>
        </authorList>
    </citation>
    <scope>NUCLEOTIDE SEQUENCE</scope>
</reference>
<sequence>MLIVCTFLLTYTTSPILLTDGMEKLMNPLKAIKVPVHELSMMMSIALRFIPTLIEETDKIMSAQRARGADFESGNLLQRAKALIPLLVPLFISAFRRADELAIAMECRCYHGGEGRTRLRQLKYRGTDLAVMAFGVALCVAIPLLARFGL</sequence>
<evidence type="ECO:0000313" key="6">
    <source>
        <dbReference type="EMBL" id="MPN05889.1"/>
    </source>
</evidence>
<evidence type="ECO:0000256" key="5">
    <source>
        <dbReference type="SAM" id="Phobius"/>
    </source>
</evidence>
<proteinExistence type="predicted"/>
<evidence type="ECO:0000256" key="4">
    <source>
        <dbReference type="ARBA" id="ARBA00023136"/>
    </source>
</evidence>
<keyword evidence="4 5" id="KW-0472">Membrane</keyword>
<accession>A0A645EXI9</accession>
<dbReference type="EMBL" id="VSSQ01051789">
    <property type="protein sequence ID" value="MPN05889.1"/>
    <property type="molecule type" value="Genomic_DNA"/>
</dbReference>
<organism evidence="6">
    <name type="scientific">bioreactor metagenome</name>
    <dbReference type="NCBI Taxonomy" id="1076179"/>
    <lineage>
        <taxon>unclassified sequences</taxon>
        <taxon>metagenomes</taxon>
        <taxon>ecological metagenomes</taxon>
    </lineage>
</organism>
<comment type="caution">
    <text evidence="6">The sequence shown here is derived from an EMBL/GenBank/DDBJ whole genome shotgun (WGS) entry which is preliminary data.</text>
</comment>
<evidence type="ECO:0000256" key="2">
    <source>
        <dbReference type="ARBA" id="ARBA00022692"/>
    </source>
</evidence>
<keyword evidence="3 5" id="KW-1133">Transmembrane helix</keyword>
<dbReference type="GO" id="GO:0005886">
    <property type="term" value="C:plasma membrane"/>
    <property type="evidence" value="ECO:0007669"/>
    <property type="project" value="TreeGrafter"/>
</dbReference>
<feature type="transmembrane region" description="Helical" evidence="5">
    <location>
        <begin position="126"/>
        <end position="146"/>
    </location>
</feature>
<comment type="subcellular location">
    <subcellularLocation>
        <location evidence="1">Membrane</location>
        <topology evidence="1">Multi-pass membrane protein</topology>
    </subcellularLocation>
</comment>
<evidence type="ECO:0000256" key="1">
    <source>
        <dbReference type="ARBA" id="ARBA00004141"/>
    </source>
</evidence>
<dbReference type="InterPro" id="IPR003339">
    <property type="entry name" value="ABC/ECF_trnsptr_transmembrane"/>
</dbReference>
<dbReference type="PANTHER" id="PTHR33514">
    <property type="entry name" value="PROTEIN ABCI12, CHLOROPLASTIC"/>
    <property type="match status" value="1"/>
</dbReference>
<dbReference type="CDD" id="cd16914">
    <property type="entry name" value="EcfT"/>
    <property type="match status" value="1"/>
</dbReference>
<keyword evidence="2 5" id="KW-0812">Transmembrane</keyword>
<dbReference type="PANTHER" id="PTHR33514:SF13">
    <property type="entry name" value="PROTEIN ABCI12, CHLOROPLASTIC"/>
    <property type="match status" value="1"/>
</dbReference>
<evidence type="ECO:0000256" key="3">
    <source>
        <dbReference type="ARBA" id="ARBA00022989"/>
    </source>
</evidence>
<dbReference type="AlphaFoldDB" id="A0A645EXI9"/>
<protein>
    <submittedName>
        <fullName evidence="6">Energy-coupling factor transporter transmembrane protein EcfT</fullName>
    </submittedName>
</protein>
<name>A0A645EXI9_9ZZZZ</name>
<gene>
    <name evidence="6" type="primary">ecfT_62</name>
    <name evidence="6" type="ORF">SDC9_153143</name>
</gene>